<dbReference type="InterPro" id="IPR016032">
    <property type="entry name" value="Sig_transdc_resp-reg_C-effctor"/>
</dbReference>
<dbReference type="InterPro" id="IPR000792">
    <property type="entry name" value="Tscrpt_reg_LuxR_C"/>
</dbReference>
<sequence length="196" mass="22734">MPRVIIWSECQYTKLALETLILKLPFHVDVLTLPQNKNSITFDSSDYFILDPADKSFSRCYEFLLQHHERMDDNRMIFYSESLDATIMSTLLKRGIRSFSKNNNLQETSNLITKFILLKDISDLCDQHFLLITKMEIKILSMLVSGVSIRDISMILKRSIKTVSAHKCNLFKKIGITNNQELFFLFNHSVADMTAL</sequence>
<dbReference type="PROSITE" id="PS50043">
    <property type="entry name" value="HTH_LUXR_2"/>
    <property type="match status" value="1"/>
</dbReference>
<dbReference type="GO" id="GO:0003677">
    <property type="term" value="F:DNA binding"/>
    <property type="evidence" value="ECO:0007669"/>
    <property type="project" value="UniProtKB-KW"/>
</dbReference>
<proteinExistence type="predicted"/>
<dbReference type="GO" id="GO:0006355">
    <property type="term" value="P:regulation of DNA-templated transcription"/>
    <property type="evidence" value="ECO:0007669"/>
    <property type="project" value="InterPro"/>
</dbReference>
<evidence type="ECO:0000259" key="2">
    <source>
        <dbReference type="PROSITE" id="PS50043"/>
    </source>
</evidence>
<dbReference type="GeneID" id="78381695"/>
<dbReference type="SUPFAM" id="SSF46894">
    <property type="entry name" value="C-terminal effector domain of the bipartite response regulators"/>
    <property type="match status" value="1"/>
</dbReference>
<keyword evidence="1" id="KW-0238">DNA-binding</keyword>
<keyword evidence="4" id="KW-1185">Reference proteome</keyword>
<organism evidence="3 4">
    <name type="scientific">Ewingella americana (strain ATCC 33852 / DSM 4580 / CCUG 14506 / JCM 5911 / LMG 7869 / NCTC 12157 / CDC 1468-78)</name>
    <dbReference type="NCBI Taxonomy" id="910964"/>
    <lineage>
        <taxon>Bacteria</taxon>
        <taxon>Pseudomonadati</taxon>
        <taxon>Pseudomonadota</taxon>
        <taxon>Gammaproteobacteria</taxon>
        <taxon>Enterobacterales</taxon>
        <taxon>Yersiniaceae</taxon>
        <taxon>Ewingella</taxon>
    </lineage>
</organism>
<dbReference type="Proteomes" id="UP000028640">
    <property type="component" value="Unassembled WGS sequence"/>
</dbReference>
<dbReference type="Pfam" id="PF00196">
    <property type="entry name" value="GerE"/>
    <property type="match status" value="1"/>
</dbReference>
<dbReference type="EMBL" id="JMPJ01000065">
    <property type="protein sequence ID" value="KFC79167.1"/>
    <property type="molecule type" value="Genomic_DNA"/>
</dbReference>
<dbReference type="CDD" id="cd06170">
    <property type="entry name" value="LuxR_C_like"/>
    <property type="match status" value="1"/>
</dbReference>
<feature type="domain" description="HTH luxR-type" evidence="2">
    <location>
        <begin position="125"/>
        <end position="190"/>
    </location>
</feature>
<dbReference type="InterPro" id="IPR036388">
    <property type="entry name" value="WH-like_DNA-bd_sf"/>
</dbReference>
<dbReference type="AlphaFoldDB" id="A0A085G622"/>
<dbReference type="RefSeq" id="WP_034792900.1">
    <property type="nucleotide sequence ID" value="NZ_JMPJ01000065.1"/>
</dbReference>
<dbReference type="SMART" id="SM00421">
    <property type="entry name" value="HTH_LUXR"/>
    <property type="match status" value="1"/>
</dbReference>
<evidence type="ECO:0000313" key="3">
    <source>
        <dbReference type="EMBL" id="KFC79167.1"/>
    </source>
</evidence>
<name>A0A085G622_EWIA3</name>
<protein>
    <recommendedName>
        <fullName evidence="2">HTH luxR-type domain-containing protein</fullName>
    </recommendedName>
</protein>
<evidence type="ECO:0000313" key="4">
    <source>
        <dbReference type="Proteomes" id="UP000028640"/>
    </source>
</evidence>
<accession>A0A085G622</accession>
<dbReference type="STRING" id="910964.GEAM_2973"/>
<dbReference type="eggNOG" id="COG2771">
    <property type="taxonomic scope" value="Bacteria"/>
</dbReference>
<dbReference type="Gene3D" id="1.10.10.10">
    <property type="entry name" value="Winged helix-like DNA-binding domain superfamily/Winged helix DNA-binding domain"/>
    <property type="match status" value="1"/>
</dbReference>
<dbReference type="OrthoDB" id="6624554at2"/>
<gene>
    <name evidence="3" type="ORF">GEAM_2973</name>
</gene>
<evidence type="ECO:0000256" key="1">
    <source>
        <dbReference type="ARBA" id="ARBA00023125"/>
    </source>
</evidence>
<comment type="caution">
    <text evidence="3">The sequence shown here is derived from an EMBL/GenBank/DDBJ whole genome shotgun (WGS) entry which is preliminary data.</text>
</comment>
<dbReference type="PRINTS" id="PR00038">
    <property type="entry name" value="HTHLUXR"/>
</dbReference>
<reference evidence="3 4" key="1">
    <citation type="submission" date="2014-05" db="EMBL/GenBank/DDBJ databases">
        <title>ATOL: Assembling a taxonomically balanced genome-scale reconstruction of the evolutionary history of the Enterobacteriaceae.</title>
        <authorList>
            <person name="Plunkett G.III."/>
            <person name="Neeno-Eckwall E.C."/>
            <person name="Glasner J.D."/>
            <person name="Perna N.T."/>
        </authorList>
    </citation>
    <scope>NUCLEOTIDE SEQUENCE [LARGE SCALE GENOMIC DNA]</scope>
    <source>
        <strain evidence="3 4">ATCC 33852</strain>
    </source>
</reference>